<accession>A0ABM3GXF2</accession>
<dbReference type="PANTHER" id="PTHR47723:SF19">
    <property type="entry name" value="POLYNUCLEOTIDYL TRANSFERASE, RIBONUCLEASE H-LIKE SUPERFAMILY PROTEIN"/>
    <property type="match status" value="1"/>
</dbReference>
<protein>
    <submittedName>
        <fullName evidence="3">Uncharacterized protein LOC125312974</fullName>
    </submittedName>
</protein>
<dbReference type="Pfam" id="PF13456">
    <property type="entry name" value="RVT_3"/>
    <property type="match status" value="1"/>
</dbReference>
<dbReference type="CDD" id="cd06222">
    <property type="entry name" value="RNase_H_like"/>
    <property type="match status" value="1"/>
</dbReference>
<dbReference type="SUPFAM" id="SSF53098">
    <property type="entry name" value="Ribonuclease H-like"/>
    <property type="match status" value="1"/>
</dbReference>
<proteinExistence type="predicted"/>
<name>A0ABM3GXF2_9MYRT</name>
<evidence type="ECO:0000313" key="3">
    <source>
        <dbReference type="RefSeq" id="XP_048129040.1"/>
    </source>
</evidence>
<evidence type="ECO:0000259" key="1">
    <source>
        <dbReference type="Pfam" id="PF13456"/>
    </source>
</evidence>
<gene>
    <name evidence="3" type="primary">LOC125312974</name>
</gene>
<dbReference type="GeneID" id="125312974"/>
<dbReference type="InterPro" id="IPR044730">
    <property type="entry name" value="RNase_H-like_dom_plant"/>
</dbReference>
<dbReference type="Gene3D" id="3.30.420.10">
    <property type="entry name" value="Ribonuclease H-like superfamily/Ribonuclease H"/>
    <property type="match status" value="1"/>
</dbReference>
<evidence type="ECO:0000313" key="2">
    <source>
        <dbReference type="Proteomes" id="UP000827889"/>
    </source>
</evidence>
<dbReference type="InterPro" id="IPR036397">
    <property type="entry name" value="RNaseH_sf"/>
</dbReference>
<dbReference type="InterPro" id="IPR002156">
    <property type="entry name" value="RNaseH_domain"/>
</dbReference>
<dbReference type="PANTHER" id="PTHR47723">
    <property type="entry name" value="OS05G0353850 PROTEIN"/>
    <property type="match status" value="1"/>
</dbReference>
<organism evidence="2 3">
    <name type="scientific">Rhodamnia argentea</name>
    <dbReference type="NCBI Taxonomy" id="178133"/>
    <lineage>
        <taxon>Eukaryota</taxon>
        <taxon>Viridiplantae</taxon>
        <taxon>Streptophyta</taxon>
        <taxon>Embryophyta</taxon>
        <taxon>Tracheophyta</taxon>
        <taxon>Spermatophyta</taxon>
        <taxon>Magnoliopsida</taxon>
        <taxon>eudicotyledons</taxon>
        <taxon>Gunneridae</taxon>
        <taxon>Pentapetalae</taxon>
        <taxon>rosids</taxon>
        <taxon>malvids</taxon>
        <taxon>Myrtales</taxon>
        <taxon>Myrtaceae</taxon>
        <taxon>Myrtoideae</taxon>
        <taxon>Myrteae</taxon>
        <taxon>Australasian group</taxon>
        <taxon>Rhodamnia</taxon>
    </lineage>
</organism>
<sequence length="221" mass="25315">MKLQLSSTDISRVDRWLEEQLERTGNSLRMEKIAAVLGLIWKSRNDRIFRSKNPNTEEPIEKADTLLCSYKRWNKRDEKAMQNQPHLQSVWVPPKNRALKINIDGSFDAGCREAAIAGVLRDGSGTLLEGFTEKIQACSPLHAEARALVGALKFFGSRSGEELYLETDRKALIDADRQEEEMNEQTQVEFLLNQEHKRYQDNIQYLIELPVSGDCTFKSDL</sequence>
<dbReference type="Proteomes" id="UP000827889">
    <property type="component" value="Chromosome 11"/>
</dbReference>
<keyword evidence="2" id="KW-1185">Reference proteome</keyword>
<dbReference type="RefSeq" id="XP_048129040.1">
    <property type="nucleotide sequence ID" value="XM_048273083.1"/>
</dbReference>
<dbReference type="InterPro" id="IPR012337">
    <property type="entry name" value="RNaseH-like_sf"/>
</dbReference>
<feature type="domain" description="RNase H type-1" evidence="1">
    <location>
        <begin position="102"/>
        <end position="185"/>
    </location>
</feature>
<reference evidence="3" key="1">
    <citation type="submission" date="2025-08" db="UniProtKB">
        <authorList>
            <consortium name="RefSeq"/>
        </authorList>
    </citation>
    <scope>IDENTIFICATION</scope>
    <source>
        <tissue evidence="3">Leaf</tissue>
    </source>
</reference>
<dbReference type="InterPro" id="IPR053151">
    <property type="entry name" value="RNase_H-like"/>
</dbReference>